<comment type="caution">
    <text evidence="2">The sequence shown here is derived from an EMBL/GenBank/DDBJ whole genome shotgun (WGS) entry which is preliminary data.</text>
</comment>
<dbReference type="Pfam" id="PF00903">
    <property type="entry name" value="Glyoxalase"/>
    <property type="match status" value="1"/>
</dbReference>
<evidence type="ECO:0000313" key="2">
    <source>
        <dbReference type="EMBL" id="PWE28051.1"/>
    </source>
</evidence>
<dbReference type="PROSITE" id="PS51819">
    <property type="entry name" value="VOC"/>
    <property type="match status" value="1"/>
</dbReference>
<keyword evidence="3" id="KW-1185">Reference proteome</keyword>
<accession>A0A2U2C872</accession>
<dbReference type="EMBL" id="QEYD01000008">
    <property type="protein sequence ID" value="PWE28051.1"/>
    <property type="molecule type" value="Genomic_DNA"/>
</dbReference>
<dbReference type="OrthoDB" id="9806945at2"/>
<gene>
    <name evidence="2" type="ORF">C4N9_14520</name>
</gene>
<dbReference type="Gene3D" id="3.10.180.10">
    <property type="entry name" value="2,3-Dihydroxybiphenyl 1,2-Dioxygenase, domain 1"/>
    <property type="match status" value="1"/>
</dbReference>
<name>A0A2U2C872_9RHOB</name>
<reference evidence="2 3" key="1">
    <citation type="submission" date="2018-05" db="EMBL/GenBank/DDBJ databases">
        <title>Pararhodobacter marina sp. nov., isolated from deep-sea water of the Indian Ocean.</title>
        <authorList>
            <person name="Lai Q.Sr."/>
            <person name="Liu X."/>
            <person name="Shao Z."/>
        </authorList>
    </citation>
    <scope>NUCLEOTIDE SEQUENCE [LARGE SCALE GENOMIC DNA]</scope>
    <source>
        <strain evidence="2 3">CIC4N-9</strain>
    </source>
</reference>
<dbReference type="Proteomes" id="UP000244940">
    <property type="component" value="Unassembled WGS sequence"/>
</dbReference>
<evidence type="ECO:0000259" key="1">
    <source>
        <dbReference type="PROSITE" id="PS51819"/>
    </source>
</evidence>
<sequence length="148" mass="15674">MLLTEADTAPCDKASIATKEATMKSTPMIIHYVTDIAASTAFYADALNAPVLYEADDFTMLKLGDGARLGLWRRSEVQPPAGDAQPGASELNAVAPDLTALTALHDRLAGQGATILHPVMALPFGQAFMLADPDGHRLRVYVPAADPQ</sequence>
<dbReference type="InterPro" id="IPR004360">
    <property type="entry name" value="Glyas_Fos-R_dOase_dom"/>
</dbReference>
<evidence type="ECO:0000313" key="3">
    <source>
        <dbReference type="Proteomes" id="UP000244940"/>
    </source>
</evidence>
<dbReference type="SUPFAM" id="SSF54593">
    <property type="entry name" value="Glyoxalase/Bleomycin resistance protein/Dihydroxybiphenyl dioxygenase"/>
    <property type="match status" value="1"/>
</dbReference>
<dbReference type="InterPro" id="IPR029068">
    <property type="entry name" value="Glyas_Bleomycin-R_OHBP_Dase"/>
</dbReference>
<protein>
    <submittedName>
        <fullName evidence="2">Drug:proton antiporter</fullName>
    </submittedName>
</protein>
<organism evidence="2 3">
    <name type="scientific">Pararhodobacter marinus</name>
    <dbReference type="NCBI Taxonomy" id="2184063"/>
    <lineage>
        <taxon>Bacteria</taxon>
        <taxon>Pseudomonadati</taxon>
        <taxon>Pseudomonadota</taxon>
        <taxon>Alphaproteobacteria</taxon>
        <taxon>Rhodobacterales</taxon>
        <taxon>Paracoccaceae</taxon>
        <taxon>Pararhodobacter</taxon>
    </lineage>
</organism>
<dbReference type="AlphaFoldDB" id="A0A2U2C872"/>
<dbReference type="InterPro" id="IPR037523">
    <property type="entry name" value="VOC_core"/>
</dbReference>
<feature type="domain" description="VOC" evidence="1">
    <location>
        <begin position="25"/>
        <end position="143"/>
    </location>
</feature>
<proteinExistence type="predicted"/>